<name>A0ABS0TBB7_9STAP</name>
<feature type="compositionally biased region" description="Polar residues" evidence="6">
    <location>
        <begin position="193"/>
        <end position="232"/>
    </location>
</feature>
<dbReference type="Gene3D" id="2.60.120.200">
    <property type="match status" value="1"/>
</dbReference>
<dbReference type="Pfam" id="PF04650">
    <property type="entry name" value="YSIRK_signal"/>
    <property type="match status" value="1"/>
</dbReference>
<feature type="compositionally biased region" description="Polar residues" evidence="6">
    <location>
        <begin position="143"/>
        <end position="168"/>
    </location>
</feature>
<keyword evidence="2" id="KW-0134">Cell wall</keyword>
<dbReference type="Proteomes" id="UP000751852">
    <property type="component" value="Unassembled WGS sequence"/>
</dbReference>
<dbReference type="PANTHER" id="PTHR37824:SF1">
    <property type="entry name" value="IRON-REGULATED SURFACE DETERMINANT PROTEIN C"/>
    <property type="match status" value="1"/>
</dbReference>
<sequence length="623" mass="68359">MSSKNNFFNKKNNYAIRKFTVGTASIIIGTTFFLGINSNAQASEVKEEITMNAPSSIEIDESEKQDTSEQQTVDQTNEVETQSIDDSVETTTESPKTEGASSEAEVVTQKEAIQQEQSLEQAEPSLETNEAPLQDKTIEDVSSETATSKNETSQNIESKAITSNQPEIQNDVEAEIEKVQPQSSTQPDKEQTIDNTNVETRTEASTEVTSERQQTTDPVKKNTTPSTSQKATEFQDRIDRFVKDNHLTAQNKNAIIEQLPQDAATMSEQDLNIALSNIYFDLQNQQQNRATLSRSAFRSIQPVALNGSTTDLTNIAQGAGSFTDYGDIVHQHYEGDFPDKGILTAFNTRNDPQQGTSGALQFNEALSFNKDFEITVPIANLHQGNSTNADGWGFIFTKKNGSDFLQEGGILRDKGIADSAGFKIDTSYNNYRGVTDPIDANKNNFNGNIGGASFQGYGAFVKNNATGVSEQVGSNALNSTDKPINKIIYADNSLNVDDGKFHGQRFNDVVLSYDANTGKVTASYAGKTWEATTEQLGINKNDQYNFLITSSQMVDRFTNGIMRTDLNGVSIKVPNEDVTPIEGNPEVTKEEIPFEVERQFNPDLAPGEEKVVQEGEPGEQTTT</sequence>
<evidence type="ECO:0000256" key="2">
    <source>
        <dbReference type="ARBA" id="ARBA00022512"/>
    </source>
</evidence>
<accession>A0ABS0TBB7</accession>
<feature type="region of interest" description="Disordered" evidence="6">
    <location>
        <begin position="52"/>
        <end position="233"/>
    </location>
</feature>
<comment type="caution">
    <text evidence="8">The sequence shown here is derived from an EMBL/GenBank/DDBJ whole genome shotgun (WGS) entry which is preliminary data.</text>
</comment>
<evidence type="ECO:0000256" key="5">
    <source>
        <dbReference type="ARBA" id="ARBA00023088"/>
    </source>
</evidence>
<evidence type="ECO:0000313" key="9">
    <source>
        <dbReference type="Proteomes" id="UP000751852"/>
    </source>
</evidence>
<feature type="region of interest" description="Disordered" evidence="6">
    <location>
        <begin position="599"/>
        <end position="623"/>
    </location>
</feature>
<feature type="domain" description="G5" evidence="7">
    <location>
        <begin position="578"/>
        <end position="623"/>
    </location>
</feature>
<proteinExistence type="predicted"/>
<dbReference type="InterPro" id="IPR005877">
    <property type="entry name" value="YSIRK_signal_dom"/>
</dbReference>
<evidence type="ECO:0000256" key="1">
    <source>
        <dbReference type="ARBA" id="ARBA00004168"/>
    </source>
</evidence>
<dbReference type="NCBIfam" id="TIGR01168">
    <property type="entry name" value="YSIRK_signal"/>
    <property type="match status" value="1"/>
</dbReference>
<keyword evidence="4" id="KW-0732">Signal</keyword>
<dbReference type="Gene3D" id="2.20.230.10">
    <property type="entry name" value="Resuscitation-promoting factor rpfb"/>
    <property type="match status" value="1"/>
</dbReference>
<keyword evidence="5" id="KW-0572">Peptidoglycan-anchor</keyword>
<evidence type="ECO:0000313" key="8">
    <source>
        <dbReference type="EMBL" id="MBI5976045.1"/>
    </source>
</evidence>
<dbReference type="Pfam" id="PF07501">
    <property type="entry name" value="G5"/>
    <property type="match status" value="1"/>
</dbReference>
<dbReference type="InterPro" id="IPR050436">
    <property type="entry name" value="IsdA"/>
</dbReference>
<gene>
    <name evidence="8" type="ORF">HHH54_10825</name>
</gene>
<dbReference type="PROSITE" id="PS51109">
    <property type="entry name" value="G5"/>
    <property type="match status" value="1"/>
</dbReference>
<keyword evidence="9" id="KW-1185">Reference proteome</keyword>
<evidence type="ECO:0000256" key="4">
    <source>
        <dbReference type="ARBA" id="ARBA00022729"/>
    </source>
</evidence>
<protein>
    <submittedName>
        <fullName evidence="8">YSIRK-type signal peptide-containing protein</fullName>
    </submittedName>
</protein>
<feature type="compositionally biased region" description="Polar residues" evidence="6">
    <location>
        <begin position="68"/>
        <end position="94"/>
    </location>
</feature>
<comment type="subcellular location">
    <subcellularLocation>
        <location evidence="1">Secreted</location>
        <location evidence="1">Cell wall</location>
        <topology evidence="1">Peptidoglycan-anchor</topology>
    </subcellularLocation>
</comment>
<feature type="compositionally biased region" description="Polar residues" evidence="6">
    <location>
        <begin position="111"/>
        <end position="120"/>
    </location>
</feature>
<dbReference type="EMBL" id="JABANU010000050">
    <property type="protein sequence ID" value="MBI5976045.1"/>
    <property type="molecule type" value="Genomic_DNA"/>
</dbReference>
<dbReference type="RefSeq" id="WP_198618806.1">
    <property type="nucleotide sequence ID" value="NZ_JABANU010000050.1"/>
</dbReference>
<dbReference type="InterPro" id="IPR011098">
    <property type="entry name" value="G5_dom"/>
</dbReference>
<evidence type="ECO:0000259" key="7">
    <source>
        <dbReference type="PROSITE" id="PS51109"/>
    </source>
</evidence>
<evidence type="ECO:0000256" key="6">
    <source>
        <dbReference type="SAM" id="MobiDB-lite"/>
    </source>
</evidence>
<evidence type="ECO:0000256" key="3">
    <source>
        <dbReference type="ARBA" id="ARBA00022525"/>
    </source>
</evidence>
<keyword evidence="3" id="KW-0964">Secreted</keyword>
<reference evidence="8 9" key="1">
    <citation type="submission" date="2020-04" db="EMBL/GenBank/DDBJ databases">
        <title>Staphylococcus species from domestic dog.</title>
        <authorList>
            <person name="Paterson G.K."/>
        </authorList>
    </citation>
    <scope>NUCLEOTIDE SEQUENCE [LARGE SCALE GENOMIC DNA]</scope>
    <source>
        <strain evidence="8 9">H16/1A</strain>
    </source>
</reference>
<feature type="non-terminal residue" evidence="8">
    <location>
        <position position="623"/>
    </location>
</feature>
<dbReference type="PANTHER" id="PTHR37824">
    <property type="entry name" value="IRON-REGULATED SURFACE DETERMINANT PROTEIN C"/>
    <property type="match status" value="1"/>
</dbReference>
<organism evidence="8 9">
    <name type="scientific">Staphylococcus canis</name>
    <dbReference type="NCBI Taxonomy" id="2724942"/>
    <lineage>
        <taxon>Bacteria</taxon>
        <taxon>Bacillati</taxon>
        <taxon>Bacillota</taxon>
        <taxon>Bacilli</taxon>
        <taxon>Bacillales</taxon>
        <taxon>Staphylococcaceae</taxon>
        <taxon>Staphylococcus</taxon>
    </lineage>
</organism>